<proteinExistence type="predicted"/>
<accession>A0A7S9SU56</accession>
<sequence length="62" mass="7189">MFTIPKNKVYTTDLGSISMIPPSYVSDHSYEIYCLEGDLFDDIERFKTLEAAEERINNLLKL</sequence>
<gene>
    <name evidence="1" type="ORF">NIOZUU157_00289</name>
</gene>
<name>A0A7S9SU56_9VIRU</name>
<dbReference type="EMBL" id="MW030560">
    <property type="protein sequence ID" value="QPI16398.1"/>
    <property type="molecule type" value="Genomic_DNA"/>
</dbReference>
<reference evidence="1" key="1">
    <citation type="submission" date="2020-08" db="EMBL/GenBank/DDBJ databases">
        <title>Bridging the membrane lipid divide: bacteria of the FCB group superphylum have the potential to synthesize archaeal ether lipids.</title>
        <authorList>
            <person name="Villanueva L."/>
            <person name="von Meijenfeldt F.A.B."/>
            <person name="Westbye A.B."/>
            <person name="Yadav S."/>
            <person name="Hopmans E.C."/>
            <person name="Dutilh B.E."/>
            <person name="Sinninghe Damste J.S."/>
        </authorList>
    </citation>
    <scope>NUCLEOTIDE SEQUENCE</scope>
    <source>
        <strain evidence="1">NIOZ-UU157</strain>
    </source>
</reference>
<organism evidence="1">
    <name type="scientific">Virus NIOZ-UU157</name>
    <dbReference type="NCBI Taxonomy" id="2763269"/>
    <lineage>
        <taxon>Viruses</taxon>
    </lineage>
</organism>
<protein>
    <submittedName>
        <fullName evidence="1">Uncharacterized protein</fullName>
    </submittedName>
</protein>
<evidence type="ECO:0000313" key="1">
    <source>
        <dbReference type="EMBL" id="QPI16398.1"/>
    </source>
</evidence>